<organism evidence="1 2">
    <name type="scientific">Labilithrix luteola</name>
    <dbReference type="NCBI Taxonomy" id="1391654"/>
    <lineage>
        <taxon>Bacteria</taxon>
        <taxon>Pseudomonadati</taxon>
        <taxon>Myxococcota</taxon>
        <taxon>Polyangia</taxon>
        <taxon>Polyangiales</taxon>
        <taxon>Labilitrichaceae</taxon>
        <taxon>Labilithrix</taxon>
    </lineage>
</organism>
<dbReference type="KEGG" id="llu:AKJ09_00551"/>
<dbReference type="AlphaFoldDB" id="A0A0K1PK44"/>
<gene>
    <name evidence="1" type="ORF">AKJ09_00551</name>
</gene>
<dbReference type="Proteomes" id="UP000064967">
    <property type="component" value="Chromosome"/>
</dbReference>
<protein>
    <submittedName>
        <fullName evidence="1">Uncharacterized protein</fullName>
    </submittedName>
</protein>
<proteinExistence type="predicted"/>
<name>A0A0K1PK44_9BACT</name>
<evidence type="ECO:0000313" key="1">
    <source>
        <dbReference type="EMBL" id="AKU93887.1"/>
    </source>
</evidence>
<keyword evidence="2" id="KW-1185">Reference proteome</keyword>
<accession>A0A0K1PK44</accession>
<reference evidence="1 2" key="1">
    <citation type="submission" date="2015-08" db="EMBL/GenBank/DDBJ databases">
        <authorList>
            <person name="Babu N.S."/>
            <person name="Beckwith C.J."/>
            <person name="Beseler K.G."/>
            <person name="Brison A."/>
            <person name="Carone J.V."/>
            <person name="Caskin T.P."/>
            <person name="Diamond M."/>
            <person name="Durham M.E."/>
            <person name="Foxe J.M."/>
            <person name="Go M."/>
            <person name="Henderson B.A."/>
            <person name="Jones I.B."/>
            <person name="McGettigan J.A."/>
            <person name="Micheletti S.J."/>
            <person name="Nasrallah M.E."/>
            <person name="Ortiz D."/>
            <person name="Piller C.R."/>
            <person name="Privatt S.R."/>
            <person name="Schneider S.L."/>
            <person name="Sharp S."/>
            <person name="Smith T.C."/>
            <person name="Stanton J.D."/>
            <person name="Ullery H.E."/>
            <person name="Wilson R.J."/>
            <person name="Serrano M.G."/>
            <person name="Buck G."/>
            <person name="Lee V."/>
            <person name="Wang Y."/>
            <person name="Carvalho R."/>
            <person name="Voegtly L."/>
            <person name="Shi R."/>
            <person name="Duckworth R."/>
            <person name="Johnson A."/>
            <person name="Loviza R."/>
            <person name="Walstead R."/>
            <person name="Shah Z."/>
            <person name="Kiflezghi M."/>
            <person name="Wade K."/>
            <person name="Ball S.L."/>
            <person name="Bradley K.W."/>
            <person name="Asai D.J."/>
            <person name="Bowman C.A."/>
            <person name="Russell D.A."/>
            <person name="Pope W.H."/>
            <person name="Jacobs-Sera D."/>
            <person name="Hendrix R.W."/>
            <person name="Hatfull G.F."/>
        </authorList>
    </citation>
    <scope>NUCLEOTIDE SEQUENCE [LARGE SCALE GENOMIC DNA]</scope>
    <source>
        <strain evidence="1 2">DSM 27648</strain>
    </source>
</reference>
<evidence type="ECO:0000313" key="2">
    <source>
        <dbReference type="Proteomes" id="UP000064967"/>
    </source>
</evidence>
<dbReference type="EMBL" id="CP012333">
    <property type="protein sequence ID" value="AKU93887.1"/>
    <property type="molecule type" value="Genomic_DNA"/>
</dbReference>
<dbReference type="STRING" id="1391654.AKJ09_00551"/>
<sequence length="48" mass="5369">MTTSPRARATLAATPSITKLAKPRRCVIAIRYVVARIFFDSRIVFFVG</sequence>